<evidence type="ECO:0000256" key="1">
    <source>
        <dbReference type="ARBA" id="ARBA00022692"/>
    </source>
</evidence>
<dbReference type="STRING" id="1801754.A3D42_02760"/>
<protein>
    <recommendedName>
        <fullName evidence="5">Major facilitator superfamily (MFS) profile domain-containing protein</fullName>
    </recommendedName>
</protein>
<feature type="transmembrane region" description="Helical" evidence="4">
    <location>
        <begin position="133"/>
        <end position="154"/>
    </location>
</feature>
<evidence type="ECO:0000259" key="5">
    <source>
        <dbReference type="PROSITE" id="PS50850"/>
    </source>
</evidence>
<feature type="transmembrane region" description="Helical" evidence="4">
    <location>
        <begin position="209"/>
        <end position="231"/>
    </location>
</feature>
<dbReference type="PROSITE" id="PS50850">
    <property type="entry name" value="MFS"/>
    <property type="match status" value="1"/>
</dbReference>
<evidence type="ECO:0000313" key="6">
    <source>
        <dbReference type="EMBL" id="OGI77708.1"/>
    </source>
</evidence>
<evidence type="ECO:0000256" key="4">
    <source>
        <dbReference type="SAM" id="Phobius"/>
    </source>
</evidence>
<feature type="transmembrane region" description="Helical" evidence="4">
    <location>
        <begin position="160"/>
        <end position="180"/>
    </location>
</feature>
<proteinExistence type="predicted"/>
<evidence type="ECO:0000313" key="7">
    <source>
        <dbReference type="Proteomes" id="UP000177777"/>
    </source>
</evidence>
<feature type="transmembrane region" description="Helical" evidence="4">
    <location>
        <begin position="101"/>
        <end position="121"/>
    </location>
</feature>
<dbReference type="InterPro" id="IPR036259">
    <property type="entry name" value="MFS_trans_sf"/>
</dbReference>
<feature type="transmembrane region" description="Helical" evidence="4">
    <location>
        <begin position="333"/>
        <end position="356"/>
    </location>
</feature>
<dbReference type="InterPro" id="IPR011701">
    <property type="entry name" value="MFS"/>
</dbReference>
<feature type="transmembrane region" description="Helical" evidence="4">
    <location>
        <begin position="362"/>
        <end position="381"/>
    </location>
</feature>
<keyword evidence="1 4" id="KW-0812">Transmembrane</keyword>
<dbReference type="Gene3D" id="1.20.1250.20">
    <property type="entry name" value="MFS general substrate transporter like domains"/>
    <property type="match status" value="2"/>
</dbReference>
<dbReference type="InterPro" id="IPR052528">
    <property type="entry name" value="Sugar_transport-like"/>
</dbReference>
<sequence>MGNMNKNIKLVFLTGFFFSLHLAMVSYINSSFLSSFFSEGKVGILYVISSLASILTLLLIPKILPRLGGYKFLLYSSLFNALMLFSLSLSHNAYITGFMFVAYWISNSLIVFALDEILEIVGEGFQVGRVRGIYLTILNTAWVLSQLASSQILIDFSFSLLYLIACGIMLLFFFIILLSMRNCPDPKYDKVPAFGSVVKFFRNKNLSRAYAMNFLLQFFFSWMVIYTPIYLSLHLGFTWSEISIIFTIMLTAFIITQYPLGTHSDKVGERKMLVLGFLVLSLATLSLFFITKHTVLIWAIILFCTRLGAAAIEIMSDVYFFKHIKKENDEFVGIYRNTASAAYILGPLSASVLLFVIPSFKFIFLILGAIMLSGIYLASTIKKNDI</sequence>
<feature type="transmembrane region" description="Helical" evidence="4">
    <location>
        <begin position="272"/>
        <end position="290"/>
    </location>
</feature>
<keyword evidence="2 4" id="KW-1133">Transmembrane helix</keyword>
<dbReference type="EMBL" id="MFUE01000011">
    <property type="protein sequence ID" value="OGI77708.1"/>
    <property type="molecule type" value="Genomic_DNA"/>
</dbReference>
<reference evidence="6 7" key="1">
    <citation type="journal article" date="2016" name="Nat. Commun.">
        <title>Thousands of microbial genomes shed light on interconnected biogeochemical processes in an aquifer system.</title>
        <authorList>
            <person name="Anantharaman K."/>
            <person name="Brown C.T."/>
            <person name="Hug L.A."/>
            <person name="Sharon I."/>
            <person name="Castelle C.J."/>
            <person name="Probst A.J."/>
            <person name="Thomas B.C."/>
            <person name="Singh A."/>
            <person name="Wilkins M.J."/>
            <person name="Karaoz U."/>
            <person name="Brodie E.L."/>
            <person name="Williams K.H."/>
            <person name="Hubbard S.S."/>
            <person name="Banfield J.F."/>
        </authorList>
    </citation>
    <scope>NUCLEOTIDE SEQUENCE [LARGE SCALE GENOMIC DNA]</scope>
</reference>
<dbReference type="InterPro" id="IPR020846">
    <property type="entry name" value="MFS_dom"/>
</dbReference>
<dbReference type="PANTHER" id="PTHR23526">
    <property type="entry name" value="INTEGRAL MEMBRANE TRANSPORT PROTEIN-RELATED"/>
    <property type="match status" value="1"/>
</dbReference>
<accession>A0A1F6W702</accession>
<feature type="transmembrane region" description="Helical" evidence="4">
    <location>
        <begin position="40"/>
        <end position="60"/>
    </location>
</feature>
<feature type="transmembrane region" description="Helical" evidence="4">
    <location>
        <begin position="296"/>
        <end position="321"/>
    </location>
</feature>
<dbReference type="SUPFAM" id="SSF103473">
    <property type="entry name" value="MFS general substrate transporter"/>
    <property type="match status" value="1"/>
</dbReference>
<organism evidence="6 7">
    <name type="scientific">Candidatus Nomurabacteria bacterium RIFCSPHIGHO2_02_FULL_41_18</name>
    <dbReference type="NCBI Taxonomy" id="1801754"/>
    <lineage>
        <taxon>Bacteria</taxon>
        <taxon>Candidatus Nomuraibacteriota</taxon>
    </lineage>
</organism>
<evidence type="ECO:0000256" key="2">
    <source>
        <dbReference type="ARBA" id="ARBA00022989"/>
    </source>
</evidence>
<dbReference type="PANTHER" id="PTHR23526:SF2">
    <property type="entry name" value="MAJOR FACILITATOR SUPERFAMILY (MFS) PROFILE DOMAIN-CONTAINING PROTEIN"/>
    <property type="match status" value="1"/>
</dbReference>
<gene>
    <name evidence="6" type="ORF">A3D42_02760</name>
</gene>
<name>A0A1F6W702_9BACT</name>
<feature type="domain" description="Major facilitator superfamily (MFS) profile" evidence="5">
    <location>
        <begin position="160"/>
        <end position="386"/>
    </location>
</feature>
<comment type="caution">
    <text evidence="6">The sequence shown here is derived from an EMBL/GenBank/DDBJ whole genome shotgun (WGS) entry which is preliminary data.</text>
</comment>
<evidence type="ECO:0000256" key="3">
    <source>
        <dbReference type="ARBA" id="ARBA00023136"/>
    </source>
</evidence>
<dbReference type="AlphaFoldDB" id="A0A1F6W702"/>
<feature type="transmembrane region" description="Helical" evidence="4">
    <location>
        <begin position="237"/>
        <end position="260"/>
    </location>
</feature>
<dbReference type="Pfam" id="PF07690">
    <property type="entry name" value="MFS_1"/>
    <property type="match status" value="1"/>
</dbReference>
<dbReference type="Proteomes" id="UP000177777">
    <property type="component" value="Unassembled WGS sequence"/>
</dbReference>
<keyword evidence="3 4" id="KW-0472">Membrane</keyword>
<dbReference type="GO" id="GO:0022857">
    <property type="term" value="F:transmembrane transporter activity"/>
    <property type="evidence" value="ECO:0007669"/>
    <property type="project" value="InterPro"/>
</dbReference>
<feature type="transmembrane region" description="Helical" evidence="4">
    <location>
        <begin position="72"/>
        <end position="95"/>
    </location>
</feature>